<accession>A0A8S2EQT7</accession>
<reference evidence="2" key="1">
    <citation type="submission" date="2021-02" db="EMBL/GenBank/DDBJ databases">
        <authorList>
            <person name="Nowell W R."/>
        </authorList>
    </citation>
    <scope>NUCLEOTIDE SEQUENCE</scope>
</reference>
<protein>
    <submittedName>
        <fullName evidence="2">Uncharacterized protein</fullName>
    </submittedName>
</protein>
<name>A0A8S2EQT7_9BILA</name>
<dbReference type="EMBL" id="CAJNOK010015912">
    <property type="protein sequence ID" value="CAF1234507.1"/>
    <property type="molecule type" value="Genomic_DNA"/>
</dbReference>
<comment type="caution">
    <text evidence="2">The sequence shown here is derived from an EMBL/GenBank/DDBJ whole genome shotgun (WGS) entry which is preliminary data.</text>
</comment>
<dbReference type="Proteomes" id="UP000677228">
    <property type="component" value="Unassembled WGS sequence"/>
</dbReference>
<feature type="compositionally biased region" description="Low complexity" evidence="1">
    <location>
        <begin position="99"/>
        <end position="131"/>
    </location>
</feature>
<dbReference type="Proteomes" id="UP000682733">
    <property type="component" value="Unassembled WGS sequence"/>
</dbReference>
<evidence type="ECO:0000256" key="1">
    <source>
        <dbReference type="SAM" id="MobiDB-lite"/>
    </source>
</evidence>
<proteinExistence type="predicted"/>
<sequence length="288" mass="32208">MASNTCTVLNTNAIQNDDTTHQNQHENDNEQNDNEDAIDNQHNNNDSIDDATDVKLSETSDDDSASGSNSSDMPDDEEMDKVHKKRTSRRDHSPNKKATSSSSSSDGSVSSSSSSTSCTSLTSASSTPSKSSKNKLFDPQKAKKHLKLSSTITKYIEKQFTEVQRILDLIEPILNKSKPLKIKALTRPHLDFELKEMFSKFAVVTKTDEDFKSVQERILTVVRPLTNLWSKILKVKKRKKALKLEKIEPLLQQTALLFGQNLVIIVNPRGGNSFRPRSNFRRSSGSRP</sequence>
<evidence type="ECO:0000313" key="4">
    <source>
        <dbReference type="Proteomes" id="UP000677228"/>
    </source>
</evidence>
<evidence type="ECO:0000313" key="3">
    <source>
        <dbReference type="EMBL" id="CAF4042606.1"/>
    </source>
</evidence>
<evidence type="ECO:0000313" key="2">
    <source>
        <dbReference type="EMBL" id="CAF1234507.1"/>
    </source>
</evidence>
<gene>
    <name evidence="2" type="ORF">OVA965_LOCUS25540</name>
    <name evidence="3" type="ORF">TMI583_LOCUS26272</name>
</gene>
<feature type="compositionally biased region" description="Acidic residues" evidence="1">
    <location>
        <begin position="29"/>
        <end position="38"/>
    </location>
</feature>
<dbReference type="EMBL" id="CAJOBA010037460">
    <property type="protein sequence ID" value="CAF4042606.1"/>
    <property type="molecule type" value="Genomic_DNA"/>
</dbReference>
<dbReference type="AlphaFoldDB" id="A0A8S2EQT7"/>
<feature type="region of interest" description="Disordered" evidence="1">
    <location>
        <begin position="1"/>
        <end position="140"/>
    </location>
</feature>
<organism evidence="2 4">
    <name type="scientific">Didymodactylos carnosus</name>
    <dbReference type="NCBI Taxonomy" id="1234261"/>
    <lineage>
        <taxon>Eukaryota</taxon>
        <taxon>Metazoa</taxon>
        <taxon>Spiralia</taxon>
        <taxon>Gnathifera</taxon>
        <taxon>Rotifera</taxon>
        <taxon>Eurotatoria</taxon>
        <taxon>Bdelloidea</taxon>
        <taxon>Philodinida</taxon>
        <taxon>Philodinidae</taxon>
        <taxon>Didymodactylos</taxon>
    </lineage>
</organism>
<feature type="compositionally biased region" description="Basic and acidic residues" evidence="1">
    <location>
        <begin position="18"/>
        <end position="28"/>
    </location>
</feature>
<feature type="compositionally biased region" description="Polar residues" evidence="1">
    <location>
        <begin position="1"/>
        <end position="17"/>
    </location>
</feature>